<dbReference type="AlphaFoldDB" id="A0AAV7MH73"/>
<gene>
    <name evidence="1" type="ORF">NDU88_000199</name>
</gene>
<dbReference type="EMBL" id="JANPWB010000013">
    <property type="protein sequence ID" value="KAJ1102757.1"/>
    <property type="molecule type" value="Genomic_DNA"/>
</dbReference>
<dbReference type="Proteomes" id="UP001066276">
    <property type="component" value="Chromosome 9"/>
</dbReference>
<proteinExistence type="predicted"/>
<keyword evidence="2" id="KW-1185">Reference proteome</keyword>
<comment type="caution">
    <text evidence="1">The sequence shown here is derived from an EMBL/GenBank/DDBJ whole genome shotgun (WGS) entry which is preliminary data.</text>
</comment>
<evidence type="ECO:0000313" key="2">
    <source>
        <dbReference type="Proteomes" id="UP001066276"/>
    </source>
</evidence>
<accession>A0AAV7MH73</accession>
<reference evidence="1" key="1">
    <citation type="journal article" date="2022" name="bioRxiv">
        <title>Sequencing and chromosome-scale assembly of the giantPleurodeles waltlgenome.</title>
        <authorList>
            <person name="Brown T."/>
            <person name="Elewa A."/>
            <person name="Iarovenko S."/>
            <person name="Subramanian E."/>
            <person name="Araus A.J."/>
            <person name="Petzold A."/>
            <person name="Susuki M."/>
            <person name="Suzuki K.-i.T."/>
            <person name="Hayashi T."/>
            <person name="Toyoda A."/>
            <person name="Oliveira C."/>
            <person name="Osipova E."/>
            <person name="Leigh N.D."/>
            <person name="Simon A."/>
            <person name="Yun M.H."/>
        </authorList>
    </citation>
    <scope>NUCLEOTIDE SEQUENCE</scope>
    <source>
        <strain evidence="1">20211129_DDA</strain>
        <tissue evidence="1">Liver</tissue>
    </source>
</reference>
<name>A0AAV7MH73_PLEWA</name>
<organism evidence="1 2">
    <name type="scientific">Pleurodeles waltl</name>
    <name type="common">Iberian ribbed newt</name>
    <dbReference type="NCBI Taxonomy" id="8319"/>
    <lineage>
        <taxon>Eukaryota</taxon>
        <taxon>Metazoa</taxon>
        <taxon>Chordata</taxon>
        <taxon>Craniata</taxon>
        <taxon>Vertebrata</taxon>
        <taxon>Euteleostomi</taxon>
        <taxon>Amphibia</taxon>
        <taxon>Batrachia</taxon>
        <taxon>Caudata</taxon>
        <taxon>Salamandroidea</taxon>
        <taxon>Salamandridae</taxon>
        <taxon>Pleurodelinae</taxon>
        <taxon>Pleurodeles</taxon>
    </lineage>
</organism>
<evidence type="ECO:0000313" key="1">
    <source>
        <dbReference type="EMBL" id="KAJ1102757.1"/>
    </source>
</evidence>
<protein>
    <submittedName>
        <fullName evidence="1">Uncharacterized protein</fullName>
    </submittedName>
</protein>
<sequence>MTPQAWRPVLLTLQVAPQAWRPVLLTLQVAPQAWRPVLLTLQVAPQAWRPVLLTLQVAPQAWRPVLLTLQVAPQAWRPVLLTLQVAPQAWRPVLLTLSGGTSGLASSSTHAGPLPFLLDWGSCPSGSCAVFPSLGSTAGAARCLEAGVCACVDPRTAPTWCCWASGASAALDAVPG</sequence>